<gene>
    <name evidence="2" type="ORF">H359_0046</name>
</gene>
<sequence length="244" mass="27819">MFGRNMKIIRTFVPHVLFAAVAHVCFFVCLCASPRVKKTPKIVVFKESLISLPKEEIVMEEALKTQVASKQVVPVVREKSPHPRHETEKEDRKKPLIAQEKPSTSQFKEVKKNKIDQKKLQTLVGLTQALSQHLDETTERVNNTAWVSQKSVAIDSSLVASQEEVLCQLIREHVVLPFLGEVRLKITITPQGELKECVFLSHINSIDQEILLAKIRKIPFKKFSDKYTISKNITFHIKLLSNDS</sequence>
<feature type="compositionally biased region" description="Basic and acidic residues" evidence="1">
    <location>
        <begin position="76"/>
        <end position="94"/>
    </location>
</feature>
<evidence type="ECO:0000313" key="3">
    <source>
        <dbReference type="Proteomes" id="UP000016064"/>
    </source>
</evidence>
<comment type="caution">
    <text evidence="2">The sequence shown here is derived from an EMBL/GenBank/DDBJ whole genome shotgun (WGS) entry which is preliminary data.</text>
</comment>
<dbReference type="NCBIfam" id="NF038014">
    <property type="entry name" value="Chlamy_inclu_1"/>
    <property type="match status" value="1"/>
</dbReference>
<accession>A0ABP2XEJ2</accession>
<name>A0ABP2XEJ2_9CHLA</name>
<feature type="region of interest" description="Disordered" evidence="1">
    <location>
        <begin position="76"/>
        <end position="97"/>
    </location>
</feature>
<keyword evidence="3" id="KW-1185">Reference proteome</keyword>
<reference evidence="2 3" key="1">
    <citation type="submission" date="2013-07" db="EMBL/GenBank/DDBJ databases">
        <title>Isolation of a new Chlamydia species from the feral Sacred Ibis (Threskiornis aethiopicus): Chlamydia ibidis.</title>
        <authorList>
            <person name="Vorimore F."/>
            <person name="Hsia R.-C."/>
            <person name="Huot-Creasy H."/>
            <person name="Bastian S."/>
            <person name="Deruyter L."/>
            <person name="Passet A."/>
            <person name="Sachse K."/>
            <person name="Bavoil P."/>
            <person name="Myers G."/>
            <person name="Laroucau K."/>
        </authorList>
    </citation>
    <scope>NUCLEOTIDE SEQUENCE [LARGE SCALE GENOMIC DNA]</scope>
    <source>
        <strain evidence="2 3">10-1398/6</strain>
    </source>
</reference>
<organism evidence="2 3">
    <name type="scientific">Chlamydia ibidis 10-1398/6</name>
    <dbReference type="NCBI Taxonomy" id="1046581"/>
    <lineage>
        <taxon>Bacteria</taxon>
        <taxon>Pseudomonadati</taxon>
        <taxon>Chlamydiota</taxon>
        <taxon>Chlamydiia</taxon>
        <taxon>Chlamydiales</taxon>
        <taxon>Chlamydiaceae</taxon>
        <taxon>Chlamydia/Chlamydophila group</taxon>
        <taxon>Chlamydia</taxon>
    </lineage>
</organism>
<dbReference type="Proteomes" id="UP000016064">
    <property type="component" value="Unassembled WGS sequence"/>
</dbReference>
<dbReference type="EMBL" id="APJW01000001">
    <property type="protein sequence ID" value="EQM62838.1"/>
    <property type="molecule type" value="Genomic_DNA"/>
</dbReference>
<proteinExistence type="predicted"/>
<evidence type="ECO:0000313" key="2">
    <source>
        <dbReference type="EMBL" id="EQM62838.1"/>
    </source>
</evidence>
<protein>
    <submittedName>
        <fullName evidence="2">Exported TonB protein</fullName>
    </submittedName>
</protein>
<evidence type="ECO:0000256" key="1">
    <source>
        <dbReference type="SAM" id="MobiDB-lite"/>
    </source>
</evidence>